<keyword evidence="3" id="KW-1185">Reference proteome</keyword>
<evidence type="ECO:0000256" key="1">
    <source>
        <dbReference type="SAM" id="MobiDB-lite"/>
    </source>
</evidence>
<proteinExistence type="predicted"/>
<feature type="region of interest" description="Disordered" evidence="1">
    <location>
        <begin position="99"/>
        <end position="119"/>
    </location>
</feature>
<name>A0A504Y855_FASGI</name>
<dbReference type="OrthoDB" id="10412076at2759"/>
<dbReference type="Proteomes" id="UP000316759">
    <property type="component" value="Unassembled WGS sequence"/>
</dbReference>
<protein>
    <submittedName>
        <fullName evidence="2">Uncharacterized protein</fullName>
    </submittedName>
</protein>
<dbReference type="EMBL" id="SUNJ01013591">
    <property type="protein sequence ID" value="TPP57173.1"/>
    <property type="molecule type" value="Genomic_DNA"/>
</dbReference>
<accession>A0A504Y855</accession>
<comment type="caution">
    <text evidence="2">The sequence shown here is derived from an EMBL/GenBank/DDBJ whole genome shotgun (WGS) entry which is preliminary data.</text>
</comment>
<dbReference type="AlphaFoldDB" id="A0A504Y855"/>
<organism evidence="2 3">
    <name type="scientific">Fasciola gigantica</name>
    <name type="common">Giant liver fluke</name>
    <dbReference type="NCBI Taxonomy" id="46835"/>
    <lineage>
        <taxon>Eukaryota</taxon>
        <taxon>Metazoa</taxon>
        <taxon>Spiralia</taxon>
        <taxon>Lophotrochozoa</taxon>
        <taxon>Platyhelminthes</taxon>
        <taxon>Trematoda</taxon>
        <taxon>Digenea</taxon>
        <taxon>Plagiorchiida</taxon>
        <taxon>Echinostomata</taxon>
        <taxon>Echinostomatoidea</taxon>
        <taxon>Fasciolidae</taxon>
        <taxon>Fasciola</taxon>
    </lineage>
</organism>
<evidence type="ECO:0000313" key="2">
    <source>
        <dbReference type="EMBL" id="TPP57173.1"/>
    </source>
</evidence>
<sequence>MGGKNMLMNRSLLNASSLSILGIERAPPKDNKGITYLAFIVHLHRASAVEQLLSGEGHNKRIWLNSSLATIKSPVRCTETKGFNWPTKNKVSEVMRSIVAKDDATERDRNTKDNKSPEQSIKLETCNLTLWPLYPAAMELERPEVSPSVDMDVESMSSVGNKVSTHRVNNPITALLCVAMSERVLSPQATFERAHLRNWLVRAWPHWKREMMTDLFGIVRLLGHTPQMLVNQSLDAIVHPSDACRLGKWLYKNGKYIDHITARCSDDLCLQSN</sequence>
<feature type="compositionally biased region" description="Basic and acidic residues" evidence="1">
    <location>
        <begin position="99"/>
        <end position="116"/>
    </location>
</feature>
<gene>
    <name evidence="2" type="ORF">FGIG_00436</name>
</gene>
<reference evidence="2 3" key="1">
    <citation type="submission" date="2019-04" db="EMBL/GenBank/DDBJ databases">
        <title>Annotation for the trematode Fasciola gigantica.</title>
        <authorList>
            <person name="Choi Y.-J."/>
        </authorList>
    </citation>
    <scope>NUCLEOTIDE SEQUENCE [LARGE SCALE GENOMIC DNA]</scope>
    <source>
        <strain evidence="2">Uganda_cow_1</strain>
    </source>
</reference>
<evidence type="ECO:0000313" key="3">
    <source>
        <dbReference type="Proteomes" id="UP000316759"/>
    </source>
</evidence>